<dbReference type="OrthoDB" id="1915670at2759"/>
<dbReference type="GO" id="GO:0008017">
    <property type="term" value="F:microtubule binding"/>
    <property type="evidence" value="ECO:0007669"/>
    <property type="project" value="InterPro"/>
</dbReference>
<protein>
    <submittedName>
        <fullName evidence="2">Uncharacterized protein</fullName>
    </submittedName>
</protein>
<keyword evidence="1" id="KW-0175">Coiled coil</keyword>
<evidence type="ECO:0000256" key="1">
    <source>
        <dbReference type="SAM" id="Coils"/>
    </source>
</evidence>
<dbReference type="AlphaFoldDB" id="A0A8T2UY53"/>
<dbReference type="PANTHER" id="PTHR35502:SF2">
    <property type="entry name" value="PROTEIN MICROTUBULE BINDING PROTEIN 2C"/>
    <property type="match status" value="1"/>
</dbReference>
<accession>A0A8T2UY53</accession>
<evidence type="ECO:0000313" key="2">
    <source>
        <dbReference type="EMBL" id="KAH7438414.1"/>
    </source>
</evidence>
<dbReference type="EMBL" id="CM035409">
    <property type="protein sequence ID" value="KAH7438414.1"/>
    <property type="molecule type" value="Genomic_DNA"/>
</dbReference>
<dbReference type="GO" id="GO:0010497">
    <property type="term" value="P:plasmodesmata-mediated intercellular transport"/>
    <property type="evidence" value="ECO:0007669"/>
    <property type="project" value="InterPro"/>
</dbReference>
<keyword evidence="3" id="KW-1185">Reference proteome</keyword>
<organism evidence="2 3">
    <name type="scientific">Ceratopteris richardii</name>
    <name type="common">Triangle waterfern</name>
    <dbReference type="NCBI Taxonomy" id="49495"/>
    <lineage>
        <taxon>Eukaryota</taxon>
        <taxon>Viridiplantae</taxon>
        <taxon>Streptophyta</taxon>
        <taxon>Embryophyta</taxon>
        <taxon>Tracheophyta</taxon>
        <taxon>Polypodiopsida</taxon>
        <taxon>Polypodiidae</taxon>
        <taxon>Polypodiales</taxon>
        <taxon>Pteridineae</taxon>
        <taxon>Pteridaceae</taxon>
        <taxon>Parkerioideae</taxon>
        <taxon>Ceratopteris</taxon>
    </lineage>
</organism>
<dbReference type="InterPro" id="IPR040289">
    <property type="entry name" value="MBP2C"/>
</dbReference>
<comment type="caution">
    <text evidence="2">The sequence shown here is derived from an EMBL/GenBank/DDBJ whole genome shotgun (WGS) entry which is preliminary data.</text>
</comment>
<proteinExistence type="predicted"/>
<feature type="coiled-coil region" evidence="1">
    <location>
        <begin position="160"/>
        <end position="254"/>
    </location>
</feature>
<gene>
    <name evidence="2" type="ORF">KP509_04G014000</name>
</gene>
<name>A0A8T2UY53_CERRI</name>
<dbReference type="OMA" id="QWEPMIS"/>
<evidence type="ECO:0000313" key="3">
    <source>
        <dbReference type="Proteomes" id="UP000825935"/>
    </source>
</evidence>
<dbReference type="PANTHER" id="PTHR35502">
    <property type="entry name" value="PROTEIN MICROTUBULE BINDING PROTEIN 2C"/>
    <property type="match status" value="1"/>
</dbReference>
<reference evidence="2" key="1">
    <citation type="submission" date="2021-08" db="EMBL/GenBank/DDBJ databases">
        <title>WGS assembly of Ceratopteris richardii.</title>
        <authorList>
            <person name="Marchant D.B."/>
            <person name="Chen G."/>
            <person name="Jenkins J."/>
            <person name="Shu S."/>
            <person name="Leebens-Mack J."/>
            <person name="Grimwood J."/>
            <person name="Schmutz J."/>
            <person name="Soltis P."/>
            <person name="Soltis D."/>
            <person name="Chen Z.-H."/>
        </authorList>
    </citation>
    <scope>NUCLEOTIDE SEQUENCE</scope>
    <source>
        <strain evidence="2">Whitten #5841</strain>
        <tissue evidence="2">Leaf</tissue>
    </source>
</reference>
<sequence length="386" mass="43062">MGHAGQHYVTGRTTIKCPLPSHEFRDEGRVVAVDGPVDTLLYHNLVEMIPLVESLMGQQTSRSFPRHASLVYTPTPPRESWPFKKAVDHSNKGSRASRGLLVPSKGGELRETIFWHNTENMLHGGQNSAEEISMLRFPSNQHTSIATTPCSENIQLHRHVLKLEQKLSEKECQLQATEKTAQQLHIQLNSAITRLQMQLQQKDQAIQNIQNQLFERQLEVVSLQSLMKKSEVNMQASNMKAASLEDELNGLRSQVGALLLLVQSRTPGSIEHPIFEMPPSSEALSMHEGLVIEEPILTKTHAIPTMVDASSMGLEVTDGLKEEHIEVVRKKYEAALTAARNNPSDEMLSLVADLRMQLHTLVMCPSIATIATKEEICWQPLGISLC</sequence>
<dbReference type="Proteomes" id="UP000825935">
    <property type="component" value="Chromosome 4"/>
</dbReference>